<feature type="chain" id="PRO_5045764996" evidence="1">
    <location>
        <begin position="23"/>
        <end position="317"/>
    </location>
</feature>
<keyword evidence="1" id="KW-0732">Signal</keyword>
<evidence type="ECO:0000313" key="3">
    <source>
        <dbReference type="Proteomes" id="UP001291309"/>
    </source>
</evidence>
<dbReference type="RefSeq" id="WP_321546137.1">
    <property type="nucleotide sequence ID" value="NZ_JAXIVS010000004.1"/>
</dbReference>
<dbReference type="EMBL" id="JAXIVS010000004">
    <property type="protein sequence ID" value="MDY7227413.1"/>
    <property type="molecule type" value="Genomic_DNA"/>
</dbReference>
<keyword evidence="3" id="KW-1185">Reference proteome</keyword>
<dbReference type="InterPro" id="IPR011754">
    <property type="entry name" value="Mxa_paralog_2268"/>
</dbReference>
<dbReference type="Pfam" id="PF09544">
    <property type="entry name" value="DUF2381"/>
    <property type="match status" value="1"/>
</dbReference>
<sequence>MRNFPLSWSILSVVLVSSMAVARGPYDKVVIRTEKISDHPATPTSSVYVSGQVATVLRFEKDVDPAKTKLLGWEGRFEPLLVGSKKVVIEPLRDLNHDEAVPLLVTLVDGTEIPFIVKPPFTKEDGGWEGWTDHQVNVFKDPDSYNAVLSSLYDSLKKERALSEEIQRFKKEENSVDHALATLLASGEAQKTPFVRKKVFRPKNEDMDMVVELFSGPGKAAAVVTLRNTYYGDSGEPWKFDGAYLTRDFTSFTARPFALRLERSTIAPGQSGKIAVVVDKSAFRTKDGELVDLALQIFRGDGLLQVAVALEHTLVDQ</sequence>
<feature type="signal peptide" evidence="1">
    <location>
        <begin position="1"/>
        <end position="22"/>
    </location>
</feature>
<dbReference type="Proteomes" id="UP001291309">
    <property type="component" value="Unassembled WGS sequence"/>
</dbReference>
<comment type="caution">
    <text evidence="2">The sequence shown here is derived from an EMBL/GenBank/DDBJ whole genome shotgun (WGS) entry which is preliminary data.</text>
</comment>
<accession>A0ABU5H3N5</accession>
<proteinExistence type="predicted"/>
<organism evidence="2 3">
    <name type="scientific">Hyalangium rubrum</name>
    <dbReference type="NCBI Taxonomy" id="3103134"/>
    <lineage>
        <taxon>Bacteria</taxon>
        <taxon>Pseudomonadati</taxon>
        <taxon>Myxococcota</taxon>
        <taxon>Myxococcia</taxon>
        <taxon>Myxococcales</taxon>
        <taxon>Cystobacterineae</taxon>
        <taxon>Archangiaceae</taxon>
        <taxon>Hyalangium</taxon>
    </lineage>
</organism>
<gene>
    <name evidence="2" type="ORF">SYV04_13460</name>
</gene>
<reference evidence="2 3" key="1">
    <citation type="submission" date="2023-12" db="EMBL/GenBank/DDBJ databases">
        <title>the genome sequence of Hyalangium sp. s54d21.</title>
        <authorList>
            <person name="Zhang X."/>
        </authorList>
    </citation>
    <scope>NUCLEOTIDE SEQUENCE [LARGE SCALE GENOMIC DNA]</scope>
    <source>
        <strain evidence="3">s54d21</strain>
    </source>
</reference>
<name>A0ABU5H3N5_9BACT</name>
<evidence type="ECO:0000313" key="2">
    <source>
        <dbReference type="EMBL" id="MDY7227413.1"/>
    </source>
</evidence>
<evidence type="ECO:0000256" key="1">
    <source>
        <dbReference type="SAM" id="SignalP"/>
    </source>
</evidence>
<protein>
    <submittedName>
        <fullName evidence="2">DUF2381 family protein</fullName>
    </submittedName>
</protein>